<dbReference type="EMBL" id="UOEY01000118">
    <property type="protein sequence ID" value="VAW41107.1"/>
    <property type="molecule type" value="Genomic_DNA"/>
</dbReference>
<dbReference type="AlphaFoldDB" id="A0A3B0VRL7"/>
<dbReference type="SUPFAM" id="SSF53146">
    <property type="entry name" value="Nitrogenase accessory factor-like"/>
    <property type="match status" value="1"/>
</dbReference>
<dbReference type="Gene3D" id="3.30.420.130">
    <property type="entry name" value="Dinitrogenase iron-molybdenum cofactor biosynthesis domain"/>
    <property type="match status" value="1"/>
</dbReference>
<feature type="domain" description="Dinitrogenase iron-molybdenum cofactor biosynthesis" evidence="1">
    <location>
        <begin position="21"/>
        <end position="107"/>
    </location>
</feature>
<dbReference type="PANTHER" id="PTHR42983:SF1">
    <property type="entry name" value="IRON-MOLYBDENUM PROTEIN"/>
    <property type="match status" value="1"/>
</dbReference>
<evidence type="ECO:0000313" key="2">
    <source>
        <dbReference type="EMBL" id="VAW41107.1"/>
    </source>
</evidence>
<dbReference type="PANTHER" id="PTHR42983">
    <property type="entry name" value="DINITROGENASE IRON-MOLYBDENUM COFACTOR PROTEIN-RELATED"/>
    <property type="match status" value="1"/>
</dbReference>
<name>A0A3B0VRL7_9ZZZZ</name>
<dbReference type="Pfam" id="PF02579">
    <property type="entry name" value="Nitro_FeMo-Co"/>
    <property type="match status" value="1"/>
</dbReference>
<protein>
    <submittedName>
        <fullName evidence="2">Dinitrogenase iron-molybdenum cofactor protein</fullName>
    </submittedName>
</protein>
<dbReference type="InterPro" id="IPR003731">
    <property type="entry name" value="Di-Nase_FeMo-co_biosynth"/>
</dbReference>
<sequence>MAIVVGIPSTNPGGLDAPFGTHFGHCDLYTVINVEDGDIKEIRTLPNVSHQEGGCLAPVQHLADNGVKILIAGGMGMRPLMGFNQVGIDVYYSGGVPTVGEAVQAFLAGELQAFNTNQTCGNCEN</sequence>
<evidence type="ECO:0000259" key="1">
    <source>
        <dbReference type="Pfam" id="PF02579"/>
    </source>
</evidence>
<dbReference type="InterPro" id="IPR036105">
    <property type="entry name" value="DiNase_FeMo-co_biosyn_sf"/>
</dbReference>
<proteinExistence type="predicted"/>
<gene>
    <name evidence="2" type="ORF">MNBD_DELTA04-944</name>
</gene>
<organism evidence="2">
    <name type="scientific">hydrothermal vent metagenome</name>
    <dbReference type="NCBI Taxonomy" id="652676"/>
    <lineage>
        <taxon>unclassified sequences</taxon>
        <taxon>metagenomes</taxon>
        <taxon>ecological metagenomes</taxon>
    </lineage>
</organism>
<reference evidence="2" key="1">
    <citation type="submission" date="2018-06" db="EMBL/GenBank/DDBJ databases">
        <authorList>
            <person name="Zhirakovskaya E."/>
        </authorList>
    </citation>
    <scope>NUCLEOTIDE SEQUENCE</scope>
</reference>
<accession>A0A3B0VRL7</accession>